<evidence type="ECO:0000313" key="2">
    <source>
        <dbReference type="EMBL" id="MBC5629887.1"/>
    </source>
</evidence>
<proteinExistence type="predicted"/>
<dbReference type="Pfam" id="PF14213">
    <property type="entry name" value="DUF4325"/>
    <property type="match status" value="1"/>
</dbReference>
<dbReference type="EMBL" id="JACOOO010000031">
    <property type="protein sequence ID" value="MBC5629887.1"/>
    <property type="molecule type" value="Genomic_DNA"/>
</dbReference>
<protein>
    <submittedName>
        <fullName evidence="2">STAS-like domain-containing protein</fullName>
    </submittedName>
</protein>
<organism evidence="2 3">
    <name type="scientific">Clostridium hominis</name>
    <dbReference type="NCBI Taxonomy" id="2763036"/>
    <lineage>
        <taxon>Bacteria</taxon>
        <taxon>Bacillati</taxon>
        <taxon>Bacillota</taxon>
        <taxon>Clostridia</taxon>
        <taxon>Eubacteriales</taxon>
        <taxon>Clostridiaceae</taxon>
        <taxon>Clostridium</taxon>
    </lineage>
</organism>
<dbReference type="Proteomes" id="UP000596929">
    <property type="component" value="Unassembled WGS sequence"/>
</dbReference>
<evidence type="ECO:0000313" key="3">
    <source>
        <dbReference type="Proteomes" id="UP000596929"/>
    </source>
</evidence>
<gene>
    <name evidence="2" type="ORF">H8S20_13475</name>
</gene>
<feature type="domain" description="DUF4325" evidence="1">
    <location>
        <begin position="17"/>
        <end position="77"/>
    </location>
</feature>
<sequence>MDIKVKELLGSNYSCEDAIVLKDSIISNIESGVALDFDGYDRVSSTFLTCLFSDLIEKLGRDYVFRHIDVKNLTNYSDYSRVVLGTTFKYNN</sequence>
<reference evidence="2 3" key="1">
    <citation type="submission" date="2020-08" db="EMBL/GenBank/DDBJ databases">
        <title>Genome public.</title>
        <authorList>
            <person name="Liu C."/>
            <person name="Sun Q."/>
        </authorList>
    </citation>
    <scope>NUCLEOTIDE SEQUENCE [LARGE SCALE GENOMIC DNA]</scope>
    <source>
        <strain evidence="2 3">NSJ-6</strain>
    </source>
</reference>
<evidence type="ECO:0000259" key="1">
    <source>
        <dbReference type="Pfam" id="PF14213"/>
    </source>
</evidence>
<name>A0ABR7DEV8_9CLOT</name>
<comment type="caution">
    <text evidence="2">The sequence shown here is derived from an EMBL/GenBank/DDBJ whole genome shotgun (WGS) entry which is preliminary data.</text>
</comment>
<keyword evidence="3" id="KW-1185">Reference proteome</keyword>
<dbReference type="InterPro" id="IPR025474">
    <property type="entry name" value="DUF4325"/>
</dbReference>
<accession>A0ABR7DEV8</accession>